<dbReference type="Proteomes" id="UP001190700">
    <property type="component" value="Unassembled WGS sequence"/>
</dbReference>
<gene>
    <name evidence="2" type="ORF">CYMTET_34921</name>
</gene>
<evidence type="ECO:0000313" key="3">
    <source>
        <dbReference type="Proteomes" id="UP001190700"/>
    </source>
</evidence>
<comment type="caution">
    <text evidence="2">The sequence shown here is derived from an EMBL/GenBank/DDBJ whole genome shotgun (WGS) entry which is preliminary data.</text>
</comment>
<accession>A0AAE0FAP2</accession>
<dbReference type="InterPro" id="IPR027417">
    <property type="entry name" value="P-loop_NTPase"/>
</dbReference>
<name>A0AAE0FAP2_9CHLO</name>
<feature type="region of interest" description="Disordered" evidence="1">
    <location>
        <begin position="112"/>
        <end position="135"/>
    </location>
</feature>
<reference evidence="2 3" key="1">
    <citation type="journal article" date="2015" name="Genome Biol. Evol.">
        <title>Comparative Genomics of a Bacterivorous Green Alga Reveals Evolutionary Causalities and Consequences of Phago-Mixotrophic Mode of Nutrition.</title>
        <authorList>
            <person name="Burns J.A."/>
            <person name="Paasch A."/>
            <person name="Narechania A."/>
            <person name="Kim E."/>
        </authorList>
    </citation>
    <scope>NUCLEOTIDE SEQUENCE [LARGE SCALE GENOMIC DNA]</scope>
    <source>
        <strain evidence="2 3">PLY_AMNH</strain>
    </source>
</reference>
<sequence>MERMALWSSLNVQTAQCGESQLQGRYTRVRIEDFVHEATRRDAIKGLARSLQLSFTEEEYTQLEGVFATPLSTEGTVKSHYGKWRHLPADDLKLLETVGKKGLALFGYTQTGQNGTRASKAHTNNPHGHAPHGLR</sequence>
<dbReference type="AlphaFoldDB" id="A0AAE0FAP2"/>
<evidence type="ECO:0000313" key="2">
    <source>
        <dbReference type="EMBL" id="KAK3255921.1"/>
    </source>
</evidence>
<keyword evidence="3" id="KW-1185">Reference proteome</keyword>
<organism evidence="2 3">
    <name type="scientific">Cymbomonas tetramitiformis</name>
    <dbReference type="NCBI Taxonomy" id="36881"/>
    <lineage>
        <taxon>Eukaryota</taxon>
        <taxon>Viridiplantae</taxon>
        <taxon>Chlorophyta</taxon>
        <taxon>Pyramimonadophyceae</taxon>
        <taxon>Pyramimonadales</taxon>
        <taxon>Pyramimonadaceae</taxon>
        <taxon>Cymbomonas</taxon>
    </lineage>
</organism>
<protein>
    <submittedName>
        <fullName evidence="2">Uncharacterized protein</fullName>
    </submittedName>
</protein>
<evidence type="ECO:0000256" key="1">
    <source>
        <dbReference type="SAM" id="MobiDB-lite"/>
    </source>
</evidence>
<dbReference type="EMBL" id="LGRX02022122">
    <property type="protein sequence ID" value="KAK3255921.1"/>
    <property type="molecule type" value="Genomic_DNA"/>
</dbReference>
<dbReference type="Gene3D" id="3.40.50.300">
    <property type="entry name" value="P-loop containing nucleotide triphosphate hydrolases"/>
    <property type="match status" value="1"/>
</dbReference>
<proteinExistence type="predicted"/>
<feature type="compositionally biased region" description="Polar residues" evidence="1">
    <location>
        <begin position="112"/>
        <end position="126"/>
    </location>
</feature>